<dbReference type="Pfam" id="PF24864">
    <property type="entry name" value="DUF7730"/>
    <property type="match status" value="1"/>
</dbReference>
<reference evidence="3 5" key="2">
    <citation type="submission" date="2023-09" db="EMBL/GenBank/DDBJ databases">
        <title>Complete-Gapless Cercospora beticola genome.</title>
        <authorList>
            <person name="Wyatt N.A."/>
            <person name="Spanner R.E."/>
            <person name="Bolton M.D."/>
        </authorList>
    </citation>
    <scope>NUCLEOTIDE SEQUENCE [LARGE SCALE GENOMIC DNA]</scope>
    <source>
        <strain evidence="3">Cb09-40</strain>
    </source>
</reference>
<proteinExistence type="predicted"/>
<feature type="domain" description="DUF7730" evidence="1">
    <location>
        <begin position="152"/>
        <end position="220"/>
    </location>
</feature>
<protein>
    <recommendedName>
        <fullName evidence="1">DUF7730 domain-containing protein</fullName>
    </recommendedName>
</protein>
<evidence type="ECO:0000313" key="3">
    <source>
        <dbReference type="EMBL" id="WPA98181.1"/>
    </source>
</evidence>
<keyword evidence="5" id="KW-1185">Reference proteome</keyword>
<dbReference type="PANTHER" id="PTHR38790">
    <property type="entry name" value="2EXR DOMAIN-CONTAINING PROTEIN-RELATED"/>
    <property type="match status" value="1"/>
</dbReference>
<dbReference type="InterPro" id="IPR056632">
    <property type="entry name" value="DUF7730"/>
</dbReference>
<dbReference type="Proteomes" id="UP000230605">
    <property type="component" value="Chromosome 2"/>
</dbReference>
<dbReference type="Proteomes" id="UP001302367">
    <property type="component" value="Chromosome 2"/>
</dbReference>
<organism evidence="2 4">
    <name type="scientific">Cercospora beticola</name>
    <name type="common">Sugarbeet leaf spot fungus</name>
    <dbReference type="NCBI Taxonomy" id="122368"/>
    <lineage>
        <taxon>Eukaryota</taxon>
        <taxon>Fungi</taxon>
        <taxon>Dikarya</taxon>
        <taxon>Ascomycota</taxon>
        <taxon>Pezizomycotina</taxon>
        <taxon>Dothideomycetes</taxon>
        <taxon>Dothideomycetidae</taxon>
        <taxon>Mycosphaerellales</taxon>
        <taxon>Mycosphaerellaceae</taxon>
        <taxon>Cercospora</taxon>
    </lineage>
</organism>
<dbReference type="EMBL" id="LKMD01000102">
    <property type="protein sequence ID" value="PIA97465.1"/>
    <property type="molecule type" value="Genomic_DNA"/>
</dbReference>
<evidence type="ECO:0000313" key="4">
    <source>
        <dbReference type="Proteomes" id="UP000230605"/>
    </source>
</evidence>
<dbReference type="EMBL" id="CP134185">
    <property type="protein sequence ID" value="WPA98181.1"/>
    <property type="molecule type" value="Genomic_DNA"/>
</dbReference>
<dbReference type="PANTHER" id="PTHR38790:SF4">
    <property type="entry name" value="2EXR DOMAIN-CONTAINING PROTEIN"/>
    <property type="match status" value="1"/>
</dbReference>
<evidence type="ECO:0000313" key="5">
    <source>
        <dbReference type="Proteomes" id="UP001302367"/>
    </source>
</evidence>
<accession>A0A2G5HY44</accession>
<dbReference type="AlphaFoldDB" id="A0A2G5HY44"/>
<evidence type="ECO:0000313" key="2">
    <source>
        <dbReference type="EMBL" id="PIA97465.1"/>
    </source>
</evidence>
<sequence>MAATIQATEASPLLQLPPELRNQIFEHVLCNKKIHVAMRPTQAEESGGFPYGSEPIWFNERYKPMYCVCLNGDEWVEAYELSKADDPAAQSSNLQAKTNDHKACERVLNDLRWQDFMRMPSAQHCECVTRPCPHFFEHRRNMIAKYGSPPEGLKVAHANTKLDLSLLSTCKKIYNETALLPYSGNTFSFHVPVELNAFLDQVLTRSQRDAIQTLYVYLGALSRPTLPNTVPRDLKRLQCHVPSLTPAVMTEDMHETLGPWSRKFEQVQVILGEMGSKPAGEQQVKGRREFSRTLEDLLTKSSSFSAGT</sequence>
<evidence type="ECO:0000259" key="1">
    <source>
        <dbReference type="Pfam" id="PF24864"/>
    </source>
</evidence>
<gene>
    <name evidence="2" type="ORF">CB0940_05614</name>
    <name evidence="3" type="ORF">RHO25_002792</name>
</gene>
<dbReference type="OrthoDB" id="5413827at2759"/>
<reference evidence="2 4" key="1">
    <citation type="submission" date="2015-10" db="EMBL/GenBank/DDBJ databases">
        <title>The cercosporin biosynthetic gene cluster was horizontally transferred to several fungal lineages and shown to be expanded in Cercospora beticola based on microsynteny with recipient genomes.</title>
        <authorList>
            <person name="De Jonge R."/>
            <person name="Ebert M.K."/>
            <person name="Suttle J.C."/>
            <person name="Jurick Ii W.M."/>
            <person name="Secor G.A."/>
            <person name="Thomma B.P."/>
            <person name="Van De Peer Y."/>
            <person name="Bolton M.D."/>
        </authorList>
    </citation>
    <scope>NUCLEOTIDE SEQUENCE [LARGE SCALE GENOMIC DNA]</scope>
    <source>
        <strain evidence="2 4">09-40</strain>
    </source>
</reference>
<name>A0A2G5HY44_CERBT</name>